<dbReference type="InterPro" id="IPR036236">
    <property type="entry name" value="Znf_C2H2_sf"/>
</dbReference>
<evidence type="ECO:0000256" key="4">
    <source>
        <dbReference type="ARBA" id="ARBA00022833"/>
    </source>
</evidence>
<feature type="region of interest" description="Disordered" evidence="6">
    <location>
        <begin position="129"/>
        <end position="240"/>
    </location>
</feature>
<evidence type="ECO:0000259" key="7">
    <source>
        <dbReference type="PROSITE" id="PS50157"/>
    </source>
</evidence>
<dbReference type="GO" id="GO:0005667">
    <property type="term" value="C:transcription regulator complex"/>
    <property type="evidence" value="ECO:0007669"/>
    <property type="project" value="TreeGrafter"/>
</dbReference>
<dbReference type="FunFam" id="3.30.160.60:FF:000072">
    <property type="entry name" value="zinc finger protein 143 isoform X1"/>
    <property type="match status" value="1"/>
</dbReference>
<evidence type="ECO:0000256" key="2">
    <source>
        <dbReference type="ARBA" id="ARBA00022737"/>
    </source>
</evidence>
<protein>
    <recommendedName>
        <fullName evidence="7">C2H2-type domain-containing protein</fullName>
    </recommendedName>
</protein>
<keyword evidence="4" id="KW-0862">Zinc</keyword>
<evidence type="ECO:0000256" key="5">
    <source>
        <dbReference type="PROSITE-ProRule" id="PRU00042"/>
    </source>
</evidence>
<dbReference type="PROSITE" id="PS50157">
    <property type="entry name" value="ZINC_FINGER_C2H2_2"/>
    <property type="match status" value="1"/>
</dbReference>
<dbReference type="PANTHER" id="PTHR14003:SF19">
    <property type="entry name" value="YY2 TRANSCRIPTION FACTOR"/>
    <property type="match status" value="1"/>
</dbReference>
<sequence length="542" mass="58948">RTTSRRCIFLWPISDGDPPLSPFFSATPTQLTDAKTRFPLLPNVLGTLPSSHCAYMSAASSSSRRVPHSFPPMKNHLCPLCQRAFSTTGHLTRHVKIHTGEKNHLCPFPGCTTRCSRQDNLQQHYRIHLSGTTRRKSGRMVIRSQPPPLIDEPPAASPPPMPSFVPSSASCSYPSSSYQSSSSSSRGQSPLPTPPPLEDSRHYYLGRARSDGGLSPCFEDGPADTNSSSSSSGGGSRRNSYIDVGIAVPGGGGYIEPDEMPAPLVDSYPAPRIEDYSKELEEQRIVRAKHRDLQRRFGAGPYSVKVPMSLTRHRSLPALDIAMDETGSALAAHSALVVQSSSPPYHPLSMGSEFSSPVSRSARNGRTLLQSRSMDHLGVTCTSSSPYDASHLAAYAYGYNAAEMDEEGYDSECSSSQSPSVPFPADYPGYEAPHEMHCQPAMDVSRDLLQQHVSDFPSRSSVESQQSLYSCDGNFVTYPSHFGYYEGQYMDHYSGVPAGASPEGYSLAAGPLETPVLHQPQPQAPVEYFAAYVQSPWVMANQ</sequence>
<feature type="non-terminal residue" evidence="8">
    <location>
        <position position="1"/>
    </location>
</feature>
<dbReference type="PANTHER" id="PTHR14003">
    <property type="entry name" value="TRANSCRIPTIONAL REPRESSOR PROTEIN YY"/>
    <property type="match status" value="1"/>
</dbReference>
<dbReference type="EMBL" id="CAVNYO010000109">
    <property type="protein sequence ID" value="CAK5266392.1"/>
    <property type="molecule type" value="Genomic_DNA"/>
</dbReference>
<feature type="domain" description="C2H2-type" evidence="7">
    <location>
        <begin position="76"/>
        <end position="103"/>
    </location>
</feature>
<comment type="caution">
    <text evidence="8">The sequence shown here is derived from an EMBL/GenBank/DDBJ whole genome shotgun (WGS) entry which is preliminary data.</text>
</comment>
<keyword evidence="3 5" id="KW-0863">Zinc-finger</keyword>
<dbReference type="GO" id="GO:0031519">
    <property type="term" value="C:PcG protein complex"/>
    <property type="evidence" value="ECO:0007669"/>
    <property type="project" value="TreeGrafter"/>
</dbReference>
<dbReference type="Proteomes" id="UP001295794">
    <property type="component" value="Unassembled WGS sequence"/>
</dbReference>
<evidence type="ECO:0000313" key="9">
    <source>
        <dbReference type="Proteomes" id="UP001295794"/>
    </source>
</evidence>
<keyword evidence="1" id="KW-0479">Metal-binding</keyword>
<evidence type="ECO:0000256" key="6">
    <source>
        <dbReference type="SAM" id="MobiDB-lite"/>
    </source>
</evidence>
<dbReference type="AlphaFoldDB" id="A0AAD2GZZ2"/>
<dbReference type="GO" id="GO:0008270">
    <property type="term" value="F:zinc ion binding"/>
    <property type="evidence" value="ECO:0007669"/>
    <property type="project" value="UniProtKB-KW"/>
</dbReference>
<dbReference type="SMART" id="SM00355">
    <property type="entry name" value="ZnF_C2H2"/>
    <property type="match status" value="2"/>
</dbReference>
<dbReference type="GO" id="GO:0000981">
    <property type="term" value="F:DNA-binding transcription factor activity, RNA polymerase II-specific"/>
    <property type="evidence" value="ECO:0007669"/>
    <property type="project" value="UniProtKB-ARBA"/>
</dbReference>
<dbReference type="InterPro" id="IPR013087">
    <property type="entry name" value="Znf_C2H2_type"/>
</dbReference>
<name>A0AAD2GZZ2_9AGAR</name>
<keyword evidence="2" id="KW-0677">Repeat</keyword>
<feature type="compositionally biased region" description="Low complexity" evidence="6">
    <location>
        <begin position="164"/>
        <end position="190"/>
    </location>
</feature>
<gene>
    <name evidence="8" type="ORF">MYCIT1_LOCUS8089</name>
</gene>
<proteinExistence type="predicted"/>
<reference evidence="8" key="1">
    <citation type="submission" date="2023-11" db="EMBL/GenBank/DDBJ databases">
        <authorList>
            <person name="De Vega J J."/>
            <person name="De Vega J J."/>
        </authorList>
    </citation>
    <scope>NUCLEOTIDE SEQUENCE</scope>
</reference>
<evidence type="ECO:0000256" key="3">
    <source>
        <dbReference type="ARBA" id="ARBA00022771"/>
    </source>
</evidence>
<dbReference type="Gene3D" id="3.30.160.60">
    <property type="entry name" value="Classic Zinc Finger"/>
    <property type="match status" value="2"/>
</dbReference>
<evidence type="ECO:0000313" key="8">
    <source>
        <dbReference type="EMBL" id="CAK5266392.1"/>
    </source>
</evidence>
<dbReference type="GO" id="GO:0000785">
    <property type="term" value="C:chromatin"/>
    <property type="evidence" value="ECO:0007669"/>
    <property type="project" value="TreeGrafter"/>
</dbReference>
<dbReference type="SUPFAM" id="SSF57667">
    <property type="entry name" value="beta-beta-alpha zinc fingers"/>
    <property type="match status" value="1"/>
</dbReference>
<dbReference type="GO" id="GO:0000978">
    <property type="term" value="F:RNA polymerase II cis-regulatory region sequence-specific DNA binding"/>
    <property type="evidence" value="ECO:0007669"/>
    <property type="project" value="TreeGrafter"/>
</dbReference>
<accession>A0AAD2GZZ2</accession>
<keyword evidence="9" id="KW-1185">Reference proteome</keyword>
<dbReference type="PROSITE" id="PS00028">
    <property type="entry name" value="ZINC_FINGER_C2H2_1"/>
    <property type="match status" value="2"/>
</dbReference>
<organism evidence="8 9">
    <name type="scientific">Mycena citricolor</name>
    <dbReference type="NCBI Taxonomy" id="2018698"/>
    <lineage>
        <taxon>Eukaryota</taxon>
        <taxon>Fungi</taxon>
        <taxon>Dikarya</taxon>
        <taxon>Basidiomycota</taxon>
        <taxon>Agaricomycotina</taxon>
        <taxon>Agaricomycetes</taxon>
        <taxon>Agaricomycetidae</taxon>
        <taxon>Agaricales</taxon>
        <taxon>Marasmiineae</taxon>
        <taxon>Mycenaceae</taxon>
        <taxon>Mycena</taxon>
    </lineage>
</organism>
<evidence type="ECO:0000256" key="1">
    <source>
        <dbReference type="ARBA" id="ARBA00022723"/>
    </source>
</evidence>
<dbReference type="Pfam" id="PF00096">
    <property type="entry name" value="zf-C2H2"/>
    <property type="match status" value="1"/>
</dbReference>
<feature type="compositionally biased region" description="Pro residues" evidence="6">
    <location>
        <begin position="145"/>
        <end position="163"/>
    </location>
</feature>